<keyword evidence="1" id="KW-0472">Membrane</keyword>
<name>A0A844FHU7_9FIRM</name>
<feature type="transmembrane region" description="Helical" evidence="1">
    <location>
        <begin position="12"/>
        <end position="32"/>
    </location>
</feature>
<keyword evidence="5" id="KW-1185">Reference proteome</keyword>
<evidence type="ECO:0000313" key="5">
    <source>
        <dbReference type="Proteomes" id="UP001108123"/>
    </source>
</evidence>
<dbReference type="RefSeq" id="WP_154484248.1">
    <property type="nucleotide sequence ID" value="NZ_JAHLOA010000009.1"/>
</dbReference>
<dbReference type="AlphaFoldDB" id="A0A844FHU7"/>
<keyword evidence="1" id="KW-0812">Transmembrane</keyword>
<evidence type="ECO:0000256" key="1">
    <source>
        <dbReference type="SAM" id="Phobius"/>
    </source>
</evidence>
<feature type="transmembrane region" description="Helical" evidence="1">
    <location>
        <begin position="63"/>
        <end position="84"/>
    </location>
</feature>
<reference evidence="2" key="2">
    <citation type="submission" date="2022-01" db="EMBL/GenBank/DDBJ databases">
        <title>Collection of gut derived symbiotic bacterial strains cultured from healthy donors.</title>
        <authorList>
            <person name="Lin H."/>
            <person name="Kohout C."/>
            <person name="Waligurski E."/>
            <person name="Pamer E.G."/>
        </authorList>
    </citation>
    <scope>NUCLEOTIDE SEQUENCE</scope>
    <source>
        <strain evidence="2">MSK.14.39</strain>
    </source>
</reference>
<gene>
    <name evidence="3" type="ORF">FYJ27_07465</name>
    <name evidence="2" type="ORF">L0P62_06655</name>
</gene>
<organism evidence="3 4">
    <name type="scientific">Anaerosalibacter bizertensis</name>
    <dbReference type="NCBI Taxonomy" id="932217"/>
    <lineage>
        <taxon>Bacteria</taxon>
        <taxon>Bacillati</taxon>
        <taxon>Bacillota</taxon>
        <taxon>Tissierellia</taxon>
        <taxon>Tissierellales</taxon>
        <taxon>Sporanaerobacteraceae</taxon>
        <taxon>Anaerosalibacter</taxon>
    </lineage>
</organism>
<dbReference type="Proteomes" id="UP000462760">
    <property type="component" value="Unassembled WGS sequence"/>
</dbReference>
<dbReference type="EMBL" id="JAKNID010000021">
    <property type="protein sequence ID" value="MCG4565125.1"/>
    <property type="molecule type" value="Genomic_DNA"/>
</dbReference>
<dbReference type="Proteomes" id="UP001108123">
    <property type="component" value="Unassembled WGS sequence"/>
</dbReference>
<sequence length="96" mass="10542">MYDDFMTPETLSTFAGLVAGVSIIVQFTKPLIKKVFPDGAVRIYTFIISLILTFVFAKSGEGIQGILITIINSVLITMTAMGMYETISDPMAQKVR</sequence>
<keyword evidence="1" id="KW-1133">Transmembrane helix</keyword>
<dbReference type="EMBL" id="VULR01000009">
    <property type="protein sequence ID" value="MSS43564.1"/>
    <property type="molecule type" value="Genomic_DNA"/>
</dbReference>
<reference evidence="3 4" key="1">
    <citation type="submission" date="2019-08" db="EMBL/GenBank/DDBJ databases">
        <title>In-depth cultivation of the pig gut microbiome towards novel bacterial diversity and tailored functional studies.</title>
        <authorList>
            <person name="Wylensek D."/>
            <person name="Hitch T.C.A."/>
            <person name="Clavel T."/>
        </authorList>
    </citation>
    <scope>NUCLEOTIDE SEQUENCE [LARGE SCALE GENOMIC DNA]</scope>
    <source>
        <strain evidence="3 4">Med78-601-WT-4W-RMD-3</strain>
    </source>
</reference>
<evidence type="ECO:0008006" key="6">
    <source>
        <dbReference type="Google" id="ProtNLM"/>
    </source>
</evidence>
<feature type="transmembrane region" description="Helical" evidence="1">
    <location>
        <begin position="39"/>
        <end position="57"/>
    </location>
</feature>
<evidence type="ECO:0000313" key="3">
    <source>
        <dbReference type="EMBL" id="MSS43564.1"/>
    </source>
</evidence>
<proteinExistence type="predicted"/>
<accession>A0A844FHU7</accession>
<comment type="caution">
    <text evidence="3">The sequence shown here is derived from an EMBL/GenBank/DDBJ whole genome shotgun (WGS) entry which is preliminary data.</text>
</comment>
<dbReference type="OrthoDB" id="1707699at2"/>
<protein>
    <recommendedName>
        <fullName evidence="6">Holin</fullName>
    </recommendedName>
</protein>
<evidence type="ECO:0000313" key="4">
    <source>
        <dbReference type="Proteomes" id="UP000462760"/>
    </source>
</evidence>
<evidence type="ECO:0000313" key="2">
    <source>
        <dbReference type="EMBL" id="MCG4565125.1"/>
    </source>
</evidence>